<evidence type="ECO:0000313" key="4">
    <source>
        <dbReference type="EMBL" id="CAJ1379397.1"/>
    </source>
</evidence>
<keyword evidence="5" id="KW-1185">Reference proteome</keyword>
<feature type="domain" description="Lipoxygenase" evidence="3">
    <location>
        <begin position="169"/>
        <end position="421"/>
    </location>
</feature>
<dbReference type="InterPro" id="IPR036226">
    <property type="entry name" value="LipOase_C_sf"/>
</dbReference>
<dbReference type="Gene3D" id="1.20.245.10">
    <property type="entry name" value="Lipoxygenase-1, Domain 5"/>
    <property type="match status" value="1"/>
</dbReference>
<dbReference type="PANTHER" id="PTHR12411">
    <property type="entry name" value="CYSTEINE PROTEASE FAMILY C1-RELATED"/>
    <property type="match status" value="1"/>
</dbReference>
<dbReference type="GO" id="GO:0016702">
    <property type="term" value="F:oxidoreductase activity, acting on single donors with incorporation of molecular oxygen, incorporation of two atoms of oxygen"/>
    <property type="evidence" value="ECO:0007669"/>
    <property type="project" value="InterPro"/>
</dbReference>
<dbReference type="SUPFAM" id="SSF54001">
    <property type="entry name" value="Cysteine proteinases"/>
    <property type="match status" value="1"/>
</dbReference>
<keyword evidence="2" id="KW-0865">Zymogen</keyword>
<dbReference type="Gene3D" id="3.90.70.10">
    <property type="entry name" value="Cysteine proteinases"/>
    <property type="match status" value="1"/>
</dbReference>
<dbReference type="Pfam" id="PF00305">
    <property type="entry name" value="Lipoxygenase"/>
    <property type="match status" value="1"/>
</dbReference>
<gene>
    <name evidence="4" type="ORF">EVOR1521_LOCUS7651</name>
</gene>
<dbReference type="SMART" id="SM00645">
    <property type="entry name" value="Pept_C1"/>
    <property type="match status" value="1"/>
</dbReference>
<dbReference type="CDD" id="cd02248">
    <property type="entry name" value="Peptidase_C1A"/>
    <property type="match status" value="1"/>
</dbReference>
<evidence type="ECO:0000256" key="1">
    <source>
        <dbReference type="ARBA" id="ARBA00008455"/>
    </source>
</evidence>
<proteinExistence type="inferred from homology"/>
<organism evidence="4 5">
    <name type="scientific">Effrenium voratum</name>
    <dbReference type="NCBI Taxonomy" id="2562239"/>
    <lineage>
        <taxon>Eukaryota</taxon>
        <taxon>Sar</taxon>
        <taxon>Alveolata</taxon>
        <taxon>Dinophyceae</taxon>
        <taxon>Suessiales</taxon>
        <taxon>Symbiodiniaceae</taxon>
        <taxon>Effrenium</taxon>
    </lineage>
</organism>
<dbReference type="GO" id="GO:0046872">
    <property type="term" value="F:metal ion binding"/>
    <property type="evidence" value="ECO:0007669"/>
    <property type="project" value="InterPro"/>
</dbReference>
<reference evidence="4" key="1">
    <citation type="submission" date="2023-08" db="EMBL/GenBank/DDBJ databases">
        <authorList>
            <person name="Chen Y."/>
            <person name="Shah S."/>
            <person name="Dougan E. K."/>
            <person name="Thang M."/>
            <person name="Chan C."/>
        </authorList>
    </citation>
    <scope>NUCLEOTIDE SEQUENCE</scope>
</reference>
<evidence type="ECO:0000259" key="3">
    <source>
        <dbReference type="PROSITE" id="PS51393"/>
    </source>
</evidence>
<name>A0AA36MPI2_9DINO</name>
<dbReference type="EMBL" id="CAUJNA010000624">
    <property type="protein sequence ID" value="CAJ1379397.1"/>
    <property type="molecule type" value="Genomic_DNA"/>
</dbReference>
<dbReference type="InterPro" id="IPR039417">
    <property type="entry name" value="Peptidase_C1A_papain-like"/>
</dbReference>
<dbReference type="InterPro" id="IPR013128">
    <property type="entry name" value="Peptidase_C1A"/>
</dbReference>
<evidence type="ECO:0000256" key="2">
    <source>
        <dbReference type="ARBA" id="ARBA00023145"/>
    </source>
</evidence>
<protein>
    <recommendedName>
        <fullName evidence="3">Lipoxygenase domain-containing protein</fullName>
    </recommendedName>
</protein>
<dbReference type="InterPro" id="IPR038765">
    <property type="entry name" value="Papain-like_cys_pep_sf"/>
</dbReference>
<evidence type="ECO:0000313" key="5">
    <source>
        <dbReference type="Proteomes" id="UP001178507"/>
    </source>
</evidence>
<accession>A0AA36MPI2</accession>
<dbReference type="Pfam" id="PF00112">
    <property type="entry name" value="Peptidase_C1"/>
    <property type="match status" value="1"/>
</dbReference>
<dbReference type="InterPro" id="IPR000668">
    <property type="entry name" value="Peptidase_C1A_C"/>
</dbReference>
<dbReference type="GO" id="GO:0006508">
    <property type="term" value="P:proteolysis"/>
    <property type="evidence" value="ECO:0007669"/>
    <property type="project" value="InterPro"/>
</dbReference>
<dbReference type="InterPro" id="IPR013819">
    <property type="entry name" value="LipOase_C"/>
</dbReference>
<dbReference type="AlphaFoldDB" id="A0AA36MPI2"/>
<dbReference type="SUPFAM" id="SSF48484">
    <property type="entry name" value="Lipoxigenase"/>
    <property type="match status" value="1"/>
</dbReference>
<dbReference type="GO" id="GO:0008234">
    <property type="term" value="F:cysteine-type peptidase activity"/>
    <property type="evidence" value="ECO:0007669"/>
    <property type="project" value="InterPro"/>
</dbReference>
<sequence>MPVADMKPRAVLEKYYMDFRMAQADLGDFGAYDYALNIQVPKGSEDQFLKEFISPEIAANFIEHRLHWWVMTDRFDEFGPDDNPVEFAMKQLSAVYPQVYQSWPDKHSDQALTRFCLQGLGAHRVEVEERENTKYFVVRTNALAGLPVRDGFERYGGDAYFDDKWRPVMIIDHGLTPVDRDFAQDHPPKITRPGDADWDRAKFRFRSSLFALVTLVDHLYGIHLQTANLFVTALREQMSADHPIRRFMTPFTYQTISINDNAKHNLVAPRSMGPRCFALTDKGLSLAFAAAPSLLVTGHEVGGSQGGPILDLKKYFQHLKKQGIQTEYWRQAEELFEIYERFLSNYLSCYYPSKEALVKDPELIAMAKHYFSRLEAASAESLSRIRAPFITTVDQSIDVNQAWEFYVHWLASIMWVVTAGHEQQGAVEVYAQDASWTAFKWTPGRTMGTKQTATAQALLMSFTSTPMPKLLGEDWSFLFPEPWVPSASQTPKSVFQGFQSELLAMAERCDKYNELAPTRAFPDCFPVYTCNPRPGSPVGRPISPMASLVHMLCTSPEKMSKCLALALVAIASAQLDDECEGAGGAGCALQAIQLRARATGGDAESLHLSSFGEEPSDELLWTKYQFFLKQFRRQYGVQEQERRFLNFKASFRTAKELAGKDADSSFGINGMADFDATEKPTRGFHVKQLSEQLATLGSAMKAFKAPKENLTDVTAINWRLTRAISPVKNQGACGACWAFVTAEEVESLYTLWQGGGGPGYSEIFSAQQLISCDEVADGCGGGNPVDGYAYIVKSKVGLVQEAYWPYEGGFLPMEKCDYKSCTKPCNKDLSDAARFEHVIGPIARVHGAMWATPLCEPGSSCGSQDLERLRQVLVQLGPVAVAVNSRHWYSYAGGVMSDKACAGSEWQDLDHAAQLTGYNTSGALPYWIVRNQWSTTWGENGYIYLEFGKNTCGIANMATVPLMDGMPNTQDLGDDVLMLQNKEAPFYSMYQQALGL</sequence>
<comment type="similarity">
    <text evidence="1">Belongs to the peptidase C1 family.</text>
</comment>
<dbReference type="Proteomes" id="UP001178507">
    <property type="component" value="Unassembled WGS sequence"/>
</dbReference>
<comment type="caution">
    <text evidence="4">The sequence shown here is derived from an EMBL/GenBank/DDBJ whole genome shotgun (WGS) entry which is preliminary data.</text>
</comment>
<dbReference type="PROSITE" id="PS51393">
    <property type="entry name" value="LIPOXYGENASE_3"/>
    <property type="match status" value="1"/>
</dbReference>